<evidence type="ECO:0000313" key="1">
    <source>
        <dbReference type="EMBL" id="CFX11836.1"/>
    </source>
</evidence>
<reference evidence="1 2" key="1">
    <citation type="submission" date="2015-03" db="EMBL/GenBank/DDBJ databases">
        <authorList>
            <person name="Murphy D."/>
        </authorList>
    </citation>
    <scope>NUCLEOTIDE SEQUENCE [LARGE SCALE GENOMIC DNA]</scope>
    <source>
        <strain evidence="1 2">OL-4</strain>
    </source>
</reference>
<evidence type="ECO:0000313" key="2">
    <source>
        <dbReference type="Proteomes" id="UP000045545"/>
    </source>
</evidence>
<dbReference type="Proteomes" id="UP000045545">
    <property type="component" value="Unassembled WGS sequence"/>
</dbReference>
<dbReference type="STRING" id="690567.520"/>
<dbReference type="RefSeq" id="WP_046495451.1">
    <property type="nucleotide sequence ID" value="NZ_CGIH01000005.1"/>
</dbReference>
<keyword evidence="2" id="KW-1185">Reference proteome</keyword>
<proteinExistence type="predicted"/>
<protein>
    <submittedName>
        <fullName evidence="1">Uncharacterized</fullName>
    </submittedName>
</protein>
<organism evidence="1 2">
    <name type="scientific">Syntrophomonas zehnderi OL-4</name>
    <dbReference type="NCBI Taxonomy" id="690567"/>
    <lineage>
        <taxon>Bacteria</taxon>
        <taxon>Bacillati</taxon>
        <taxon>Bacillota</taxon>
        <taxon>Clostridia</taxon>
        <taxon>Eubacteriales</taxon>
        <taxon>Syntrophomonadaceae</taxon>
        <taxon>Syntrophomonas</taxon>
    </lineage>
</organism>
<sequence length="194" mass="21822">MDMGKVEQLRDEVIGLRPVYCEIGNATELLLKDGTIILDKRTLNSVVKALAAAYAVNLKAQRKHLQEKLDRKGILPFYLGDGRVFIPLKMRQAVTANDAVYGYIDLNYMTEPRPQTGKECAIELINGIKLQVLSGQSTVLGVQHTGTVVRSLLQPDKPKDVIEELIIQAVHAVVNTLTDQHRQLRRIEEKLDRR</sequence>
<gene>
    <name evidence="1" type="ORF">520</name>
</gene>
<dbReference type="AlphaFoldDB" id="A0A0E3W2P0"/>
<name>A0A0E3W2P0_9FIRM</name>
<dbReference type="EMBL" id="CGIH01000005">
    <property type="protein sequence ID" value="CFX11836.1"/>
    <property type="molecule type" value="Genomic_DNA"/>
</dbReference>
<dbReference type="OrthoDB" id="2082678at2"/>
<accession>A0A0E3W2P0</accession>